<evidence type="ECO:0000256" key="2">
    <source>
        <dbReference type="SAM" id="MobiDB-lite"/>
    </source>
</evidence>
<evidence type="ECO:0000259" key="4">
    <source>
        <dbReference type="Pfam" id="PF22936"/>
    </source>
</evidence>
<feature type="compositionally biased region" description="Polar residues" evidence="2">
    <location>
        <begin position="386"/>
        <end position="396"/>
    </location>
</feature>
<keyword evidence="1" id="KW-0064">Aspartyl protease</keyword>
<comment type="caution">
    <text evidence="5">The sequence shown here is derived from an EMBL/GenBank/DDBJ whole genome shotgun (WGS) entry which is preliminary data.</text>
</comment>
<evidence type="ECO:0000313" key="5">
    <source>
        <dbReference type="EMBL" id="KAF5462652.1"/>
    </source>
</evidence>
<reference evidence="5" key="1">
    <citation type="submission" date="2015-10" db="EMBL/GenBank/DDBJ databases">
        <authorList>
            <person name="Martinez-Garcia P.J."/>
            <person name="Crepeau M.W."/>
            <person name="Puiu D."/>
            <person name="Gonzalez-Ibeas D."/>
            <person name="Whalen J."/>
            <person name="Stevens K."/>
            <person name="Paul R."/>
            <person name="Butterfield T."/>
            <person name="Britton M."/>
            <person name="Reagan R."/>
            <person name="Chakraborty S."/>
            <person name="Walawage S.L."/>
            <person name="Vasquez-Gross H.A."/>
            <person name="Cardeno C."/>
            <person name="Famula R."/>
            <person name="Pratt K."/>
            <person name="Kuruganti S."/>
            <person name="Aradhya M.K."/>
            <person name="Leslie C.A."/>
            <person name="Dandekar A.M."/>
            <person name="Salzberg S.L."/>
            <person name="Wegrzyn J.L."/>
            <person name="Langley C.H."/>
            <person name="Neale D.B."/>
        </authorList>
    </citation>
    <scope>NUCLEOTIDE SEQUENCE</scope>
    <source>
        <tissue evidence="5">Leaves</tissue>
    </source>
</reference>
<dbReference type="GO" id="GO:0004190">
    <property type="term" value="F:aspartic-type endopeptidase activity"/>
    <property type="evidence" value="ECO:0007669"/>
    <property type="project" value="UniProtKB-KW"/>
</dbReference>
<dbReference type="Pfam" id="PF07727">
    <property type="entry name" value="RVT_2"/>
    <property type="match status" value="1"/>
</dbReference>
<feature type="region of interest" description="Disordered" evidence="2">
    <location>
        <begin position="363"/>
        <end position="402"/>
    </location>
</feature>
<dbReference type="Gramene" id="Jr08_13790_p1">
    <property type="protein sequence ID" value="cds.Jr08_13790_p1"/>
    <property type="gene ID" value="Jr08_13790"/>
</dbReference>
<evidence type="ECO:0000256" key="1">
    <source>
        <dbReference type="ARBA" id="ARBA00022750"/>
    </source>
</evidence>
<evidence type="ECO:0000259" key="3">
    <source>
        <dbReference type="Pfam" id="PF07727"/>
    </source>
</evidence>
<dbReference type="InterPro" id="IPR013103">
    <property type="entry name" value="RVT_2"/>
</dbReference>
<dbReference type="Pfam" id="PF22936">
    <property type="entry name" value="Pol_BBD"/>
    <property type="match status" value="1"/>
</dbReference>
<dbReference type="AlphaFoldDB" id="A0A833X6V8"/>
<feature type="compositionally biased region" description="Polar residues" evidence="2">
    <location>
        <begin position="368"/>
        <end position="378"/>
    </location>
</feature>
<gene>
    <name evidence="5" type="ORF">F2P56_018640</name>
</gene>
<dbReference type="EMBL" id="LIHL02000008">
    <property type="protein sequence ID" value="KAF5462652.1"/>
    <property type="molecule type" value="Genomic_DNA"/>
</dbReference>
<keyword evidence="1" id="KW-0378">Hydrolase</keyword>
<protein>
    <recommendedName>
        <fullName evidence="7">Reverse transcriptase Ty1/copia-type domain-containing protein</fullName>
    </recommendedName>
</protein>
<dbReference type="InterPro" id="IPR043502">
    <property type="entry name" value="DNA/RNA_pol_sf"/>
</dbReference>
<organism evidence="5 6">
    <name type="scientific">Juglans regia</name>
    <name type="common">English walnut</name>
    <dbReference type="NCBI Taxonomy" id="51240"/>
    <lineage>
        <taxon>Eukaryota</taxon>
        <taxon>Viridiplantae</taxon>
        <taxon>Streptophyta</taxon>
        <taxon>Embryophyta</taxon>
        <taxon>Tracheophyta</taxon>
        <taxon>Spermatophyta</taxon>
        <taxon>Magnoliopsida</taxon>
        <taxon>eudicotyledons</taxon>
        <taxon>Gunneridae</taxon>
        <taxon>Pentapetalae</taxon>
        <taxon>rosids</taxon>
        <taxon>fabids</taxon>
        <taxon>Fagales</taxon>
        <taxon>Juglandaceae</taxon>
        <taxon>Juglans</taxon>
    </lineage>
</organism>
<feature type="domain" description="Retrovirus-related Pol polyprotein from transposon TNT 1-94-like beta-barrel" evidence="4">
    <location>
        <begin position="208"/>
        <end position="282"/>
    </location>
</feature>
<sequence length="766" mass="85270">MPSATTDLTAINIWKQNDQLVMSLLLSSLTEEALSVVIGLTTSKDVWTALETAFSHKSKVRELQIKDELHLMKRGSRSVSKYSRVFKSHCDQLSAMGRPVEDTDKVHWYLHGLGHEFSTFSTTQLSLTPIPSFKDVVPKAESFDLFSKSIDNNAGASAYVANASSANQNICREEGHYATNCKLRYTKNDAHLAEALANFTISNDTADWYTDTGASAHMTSDVSQLDKVEPYTGTDRVIVGNGSSLPITHMGSCSPTPSLTLNDVLVVPNLTKNLLSVSKLTNDFPFSVSFTDNTFIIQNLQIRKVVASAFSTVVYTINRLPTPVLNEISPFEILYGSQPLPQETVSRPCKSCALELDSSRVSSMPLPSISNPATQPVSDMQPPPISSASHQNSHPMTTRGKAGISKSKHYNYVCQVPSSPLLSSLLVVKEPKEFKSATKTPEWLAAMNDEIHALKLNQTWELVQRPPAKNVVGSKWVFRTKYHLDGTIDRLKARLVAKGYTRHYGLDFNDTFSPVVRASTVYMEQPPGYIDASHPNHVCRLKKAIYGLKQAPRAWFHRFSHFLLTIGFKCSKSDSSLFVHSSANYIIYLLLYVDDIVITRSHKTLIDNFIEKLRQEFSMKDLGNLNYFLGLEVTHSETGIFLSQMKYARDILLRANLLDSKPIATPMVVSTHLTAAGSKFNSPTTYRSLVGALQYLTITRPDLTHAVNSVSQFMHSPRDQHFQAVKRNLRYLKGTLHFGLHIRSSKSLSISAYSDADWAGCPDTSR</sequence>
<evidence type="ECO:0008006" key="7">
    <source>
        <dbReference type="Google" id="ProtNLM"/>
    </source>
</evidence>
<proteinExistence type="predicted"/>
<name>A0A833X6V8_JUGRE</name>
<dbReference type="Pfam" id="PF14223">
    <property type="entry name" value="Retrotran_gag_2"/>
    <property type="match status" value="1"/>
</dbReference>
<dbReference type="PANTHER" id="PTHR47481">
    <property type="match status" value="1"/>
</dbReference>
<evidence type="ECO:0000313" key="6">
    <source>
        <dbReference type="Proteomes" id="UP000619265"/>
    </source>
</evidence>
<reference evidence="5" key="2">
    <citation type="submission" date="2020-03" db="EMBL/GenBank/DDBJ databases">
        <title>Walnut 2.0.</title>
        <authorList>
            <person name="Marrano A."/>
            <person name="Britton M."/>
            <person name="Zimin A.V."/>
            <person name="Zaini P.A."/>
            <person name="Workman R."/>
            <person name="Puiu D."/>
            <person name="Bianco L."/>
            <person name="Allen B.J."/>
            <person name="Troggio M."/>
            <person name="Leslie C.A."/>
            <person name="Timp W."/>
            <person name="Dendekar A."/>
            <person name="Salzberg S.L."/>
            <person name="Neale D.B."/>
        </authorList>
    </citation>
    <scope>NUCLEOTIDE SEQUENCE</scope>
    <source>
        <tissue evidence="5">Leaves</tissue>
    </source>
</reference>
<dbReference type="Proteomes" id="UP000619265">
    <property type="component" value="Unassembled WGS sequence"/>
</dbReference>
<feature type="domain" description="Reverse transcriptase Ty1/copia-type" evidence="3">
    <location>
        <begin position="520"/>
        <end position="668"/>
    </location>
</feature>
<dbReference type="SUPFAM" id="SSF56672">
    <property type="entry name" value="DNA/RNA polymerases"/>
    <property type="match status" value="1"/>
</dbReference>
<dbReference type="PANTHER" id="PTHR47481:SF35">
    <property type="entry name" value="ZINC FINGER, CCHC-TYPE-RELATED"/>
    <property type="match status" value="1"/>
</dbReference>
<dbReference type="InterPro" id="IPR054722">
    <property type="entry name" value="PolX-like_BBD"/>
</dbReference>
<accession>A0A833X6V8</accession>
<keyword evidence="1" id="KW-0645">Protease</keyword>